<comment type="caution">
    <text evidence="1">The sequence shown here is derived from an EMBL/GenBank/DDBJ whole genome shotgun (WGS) entry which is preliminary data.</text>
</comment>
<dbReference type="AlphaFoldDB" id="A0A9X3EN52"/>
<dbReference type="EMBL" id="JAPNKE010000002">
    <property type="protein sequence ID" value="MCY1006219.1"/>
    <property type="molecule type" value="Genomic_DNA"/>
</dbReference>
<protein>
    <recommendedName>
        <fullName evidence="3">HEAT repeat domain-containing protein</fullName>
    </recommendedName>
</protein>
<evidence type="ECO:0008006" key="3">
    <source>
        <dbReference type="Google" id="ProtNLM"/>
    </source>
</evidence>
<evidence type="ECO:0000313" key="2">
    <source>
        <dbReference type="Proteomes" id="UP001150924"/>
    </source>
</evidence>
<gene>
    <name evidence="1" type="ORF">OV079_11735</name>
</gene>
<dbReference type="RefSeq" id="WP_267768294.1">
    <property type="nucleotide sequence ID" value="NZ_JAPNKE010000002.1"/>
</dbReference>
<dbReference type="Proteomes" id="UP001150924">
    <property type="component" value="Unassembled WGS sequence"/>
</dbReference>
<name>A0A9X3EN52_9BACT</name>
<dbReference type="Gene3D" id="1.25.10.10">
    <property type="entry name" value="Leucine-rich Repeat Variant"/>
    <property type="match status" value="1"/>
</dbReference>
<reference evidence="1" key="1">
    <citation type="submission" date="2022-11" db="EMBL/GenBank/DDBJ databases">
        <title>Minimal conservation of predation-associated metabolite biosynthetic gene clusters underscores biosynthetic potential of Myxococcota including descriptions for ten novel species: Archangium lansinium sp. nov., Myxococcus landrumus sp. nov., Nannocystis bai.</title>
        <authorList>
            <person name="Ahearne A."/>
            <person name="Stevens C."/>
            <person name="Phillips K."/>
        </authorList>
    </citation>
    <scope>NUCLEOTIDE SEQUENCE</scope>
    <source>
        <strain evidence="1">Na p29</strain>
    </source>
</reference>
<accession>A0A9X3EN52</accession>
<evidence type="ECO:0000313" key="1">
    <source>
        <dbReference type="EMBL" id="MCY1006219.1"/>
    </source>
</evidence>
<sequence length="97" mass="10735">MAHAPAAEAIPFLMERAAEDPRETIRHHAVHALIKLRAARELAGLLPLLEASPPVTWAVHLALLEACRKLGLDASRFLERLREVDDVYVQDALSLVP</sequence>
<organism evidence="1 2">
    <name type="scientific">Nannocystis pusilla</name>
    <dbReference type="NCBI Taxonomy" id="889268"/>
    <lineage>
        <taxon>Bacteria</taxon>
        <taxon>Pseudomonadati</taxon>
        <taxon>Myxococcota</taxon>
        <taxon>Polyangia</taxon>
        <taxon>Nannocystales</taxon>
        <taxon>Nannocystaceae</taxon>
        <taxon>Nannocystis</taxon>
    </lineage>
</organism>
<keyword evidence="2" id="KW-1185">Reference proteome</keyword>
<proteinExistence type="predicted"/>
<dbReference type="InterPro" id="IPR011989">
    <property type="entry name" value="ARM-like"/>
</dbReference>